<evidence type="ECO:0000313" key="1">
    <source>
        <dbReference type="EMBL" id="KPV51972.1"/>
    </source>
</evidence>
<evidence type="ECO:0000313" key="2">
    <source>
        <dbReference type="Proteomes" id="UP000050509"/>
    </source>
</evidence>
<comment type="caution">
    <text evidence="1">The sequence shown here is derived from an EMBL/GenBank/DDBJ whole genome shotgun (WGS) entry which is preliminary data.</text>
</comment>
<sequence length="81" mass="8867">DLEVVRQVVTDAERDADAANVALFRVAFDPRIVMLDGQKLEHVVGLPYTVGDLTYGATEITAARCGNQRLAAELWVEGLRP</sequence>
<dbReference type="EMBL" id="LJCR01000708">
    <property type="protein sequence ID" value="KPV51972.1"/>
    <property type="molecule type" value="Genomic_DNA"/>
</dbReference>
<dbReference type="AlphaFoldDB" id="A0A0P9F618"/>
<accession>A0A0P9F618</accession>
<protein>
    <submittedName>
        <fullName evidence="1">Uncharacterized protein</fullName>
    </submittedName>
</protein>
<reference evidence="1 2" key="1">
    <citation type="submission" date="2015-09" db="EMBL/GenBank/DDBJ databases">
        <title>Draft genome sequence of Kouleothrix aurantiaca JCM 19913.</title>
        <authorList>
            <person name="Hemp J."/>
        </authorList>
    </citation>
    <scope>NUCLEOTIDE SEQUENCE [LARGE SCALE GENOMIC DNA]</scope>
    <source>
        <strain evidence="1 2">COM-B</strain>
    </source>
</reference>
<organism evidence="1 2">
    <name type="scientific">Kouleothrix aurantiaca</name>
    <dbReference type="NCBI Taxonomy" id="186479"/>
    <lineage>
        <taxon>Bacteria</taxon>
        <taxon>Bacillati</taxon>
        <taxon>Chloroflexota</taxon>
        <taxon>Chloroflexia</taxon>
        <taxon>Chloroflexales</taxon>
        <taxon>Roseiflexineae</taxon>
        <taxon>Roseiflexaceae</taxon>
        <taxon>Kouleothrix</taxon>
    </lineage>
</organism>
<dbReference type="Proteomes" id="UP000050509">
    <property type="component" value="Unassembled WGS sequence"/>
</dbReference>
<proteinExistence type="predicted"/>
<gene>
    <name evidence="1" type="ORF">SE17_18225</name>
</gene>
<name>A0A0P9F618_9CHLR</name>
<keyword evidence="2" id="KW-1185">Reference proteome</keyword>
<feature type="non-terminal residue" evidence="1">
    <location>
        <position position="1"/>
    </location>
</feature>